<dbReference type="PANTHER" id="PTHR10491">
    <property type="entry name" value="DTDP-4-DEHYDRORHAMNOSE REDUCTASE"/>
    <property type="match status" value="1"/>
</dbReference>
<evidence type="ECO:0000313" key="4">
    <source>
        <dbReference type="EMBL" id="MBB4660461.1"/>
    </source>
</evidence>
<evidence type="ECO:0000256" key="1">
    <source>
        <dbReference type="ARBA" id="ARBA00010944"/>
    </source>
</evidence>
<dbReference type="InterPro" id="IPR029903">
    <property type="entry name" value="RmlD-like-bd"/>
</dbReference>
<feature type="domain" description="RmlD-like substrate binding" evidence="3">
    <location>
        <begin position="1"/>
        <end position="309"/>
    </location>
</feature>
<evidence type="ECO:0000313" key="5">
    <source>
        <dbReference type="Proteomes" id="UP000585272"/>
    </source>
</evidence>
<comment type="pathway">
    <text evidence="2">Carbohydrate biosynthesis; dTDP-L-rhamnose biosynthesis.</text>
</comment>
<proteinExistence type="inferred from homology"/>
<dbReference type="GO" id="GO:0008831">
    <property type="term" value="F:dTDP-4-dehydrorhamnose reductase activity"/>
    <property type="evidence" value="ECO:0007669"/>
    <property type="project" value="UniProtKB-EC"/>
</dbReference>
<dbReference type="GO" id="GO:0019305">
    <property type="term" value="P:dTDP-rhamnose biosynthetic process"/>
    <property type="evidence" value="ECO:0007669"/>
    <property type="project" value="UniProtKB-UniPathway"/>
</dbReference>
<dbReference type="GO" id="GO:0048270">
    <property type="term" value="F:methionine adenosyltransferase regulator activity"/>
    <property type="evidence" value="ECO:0007669"/>
    <property type="project" value="TreeGrafter"/>
</dbReference>
<dbReference type="EC" id="1.1.1.133" evidence="2"/>
<keyword evidence="2 4" id="KW-0560">Oxidoreductase</keyword>
<sequence>MRVYLTGATGFVGSNVVRVLTERHGVELFCPVNRTPPPAGAPYDHAVVDLADPAAVAASVARVRPDAIVHTAIWNDFHGLYADRPRAWAAYVGATRNLVDAANAHDAHVTLVSTDWVFDGTQSGAREQTPPNPVNAYGFLKAASELVVTERARCGAVARISGVNGVHWARPQTPRMQDAGFGYLVASIADALRAGRRFRVWEDERLNSIATPTLASDAAELLWRVADGRHEGILHCCGGEAIDRRGLAELAVETFALDRELLDFGAPDWDALPDAPIPYDTSLDATETAAALGVALPDARTIVQRLRHELERHELSPQTATAGGTR</sequence>
<evidence type="ECO:0000256" key="2">
    <source>
        <dbReference type="RuleBase" id="RU364082"/>
    </source>
</evidence>
<dbReference type="UniPathway" id="UPA00124"/>
<comment type="function">
    <text evidence="2">Catalyzes the reduction of dTDP-6-deoxy-L-lyxo-4-hexulose to yield dTDP-L-rhamnose.</text>
</comment>
<keyword evidence="2" id="KW-0521">NADP</keyword>
<evidence type="ECO:0000259" key="3">
    <source>
        <dbReference type="Pfam" id="PF04321"/>
    </source>
</evidence>
<dbReference type="RefSeq" id="WP_183337812.1">
    <property type="nucleotide sequence ID" value="NZ_JACHNU010000001.1"/>
</dbReference>
<protein>
    <recommendedName>
        <fullName evidence="2">dTDP-4-dehydrorhamnose reductase</fullName>
        <ecNumber evidence="2">1.1.1.133</ecNumber>
    </recommendedName>
</protein>
<reference evidence="4 5" key="1">
    <citation type="submission" date="2020-08" db="EMBL/GenBank/DDBJ databases">
        <title>Genomic Encyclopedia of Archaeal and Bacterial Type Strains, Phase II (KMG-II): from individual species to whole genera.</title>
        <authorList>
            <person name="Goeker M."/>
        </authorList>
    </citation>
    <scope>NUCLEOTIDE SEQUENCE [LARGE SCALE GENOMIC DNA]</scope>
    <source>
        <strain evidence="4 5">DSM 23288</strain>
    </source>
</reference>
<dbReference type="Proteomes" id="UP000585272">
    <property type="component" value="Unassembled WGS sequence"/>
</dbReference>
<dbReference type="InterPro" id="IPR005913">
    <property type="entry name" value="dTDP_dehydrorham_reduct"/>
</dbReference>
<dbReference type="Gene3D" id="3.40.50.720">
    <property type="entry name" value="NAD(P)-binding Rossmann-like Domain"/>
    <property type="match status" value="1"/>
</dbReference>
<dbReference type="PANTHER" id="PTHR10491:SF4">
    <property type="entry name" value="METHIONINE ADENOSYLTRANSFERASE 2 SUBUNIT BETA"/>
    <property type="match status" value="1"/>
</dbReference>
<comment type="caution">
    <text evidence="4">The sequence shown here is derived from an EMBL/GenBank/DDBJ whole genome shotgun (WGS) entry which is preliminary data.</text>
</comment>
<dbReference type="GO" id="GO:0006556">
    <property type="term" value="P:S-adenosylmethionine biosynthetic process"/>
    <property type="evidence" value="ECO:0007669"/>
    <property type="project" value="TreeGrafter"/>
</dbReference>
<comment type="similarity">
    <text evidence="1 2">Belongs to the dTDP-4-dehydrorhamnose reductase family.</text>
</comment>
<dbReference type="EMBL" id="JACHNU010000001">
    <property type="protein sequence ID" value="MBB4660461.1"/>
    <property type="molecule type" value="Genomic_DNA"/>
</dbReference>
<dbReference type="InterPro" id="IPR036291">
    <property type="entry name" value="NAD(P)-bd_dom_sf"/>
</dbReference>
<dbReference type="SUPFAM" id="SSF51735">
    <property type="entry name" value="NAD(P)-binding Rossmann-fold domains"/>
    <property type="match status" value="1"/>
</dbReference>
<gene>
    <name evidence="4" type="ORF">BDZ31_000034</name>
</gene>
<dbReference type="GO" id="GO:0048269">
    <property type="term" value="C:methionine adenosyltransferase complex"/>
    <property type="evidence" value="ECO:0007669"/>
    <property type="project" value="TreeGrafter"/>
</dbReference>
<organism evidence="4 5">
    <name type="scientific">Conexibacter arvalis</name>
    <dbReference type="NCBI Taxonomy" id="912552"/>
    <lineage>
        <taxon>Bacteria</taxon>
        <taxon>Bacillati</taxon>
        <taxon>Actinomycetota</taxon>
        <taxon>Thermoleophilia</taxon>
        <taxon>Solirubrobacterales</taxon>
        <taxon>Conexibacteraceae</taxon>
        <taxon>Conexibacter</taxon>
    </lineage>
</organism>
<accession>A0A840I857</accession>
<dbReference type="AlphaFoldDB" id="A0A840I857"/>
<dbReference type="Pfam" id="PF04321">
    <property type="entry name" value="RmlD_sub_bind"/>
    <property type="match status" value="1"/>
</dbReference>
<name>A0A840I857_9ACTN</name>
<keyword evidence="5" id="KW-1185">Reference proteome</keyword>